<keyword evidence="1" id="KW-0812">Transmembrane</keyword>
<organism evidence="2 3">
    <name type="scientific">Ruegeria meonggei</name>
    <dbReference type="NCBI Taxonomy" id="1446476"/>
    <lineage>
        <taxon>Bacteria</taxon>
        <taxon>Pseudomonadati</taxon>
        <taxon>Pseudomonadota</taxon>
        <taxon>Alphaproteobacteria</taxon>
        <taxon>Rhodobacterales</taxon>
        <taxon>Roseobacteraceae</taxon>
        <taxon>Ruegeria</taxon>
    </lineage>
</organism>
<name>A0A1X6Y908_9RHOB</name>
<keyword evidence="1" id="KW-0472">Membrane</keyword>
<gene>
    <name evidence="2" type="ORF">RUM8411_00319</name>
</gene>
<dbReference type="EMBL" id="FWFP01000001">
    <property type="protein sequence ID" value="SLN13612.1"/>
    <property type="molecule type" value="Genomic_DNA"/>
</dbReference>
<dbReference type="AlphaFoldDB" id="A0A1X6Y908"/>
<proteinExistence type="predicted"/>
<keyword evidence="1" id="KW-1133">Transmembrane helix</keyword>
<protein>
    <submittedName>
        <fullName evidence="2">Uncharacterized protein</fullName>
    </submittedName>
</protein>
<feature type="transmembrane region" description="Helical" evidence="1">
    <location>
        <begin position="37"/>
        <end position="60"/>
    </location>
</feature>
<sequence length="79" mass="9243">MGSKPCSFNNPDTPFPKAKRSKALCEEDEFMEEHGGIGARITFLIVEGVAEIVSFPLRVLRMRRLHIRTRRFYLRKDFE</sequence>
<evidence type="ECO:0000256" key="1">
    <source>
        <dbReference type="SAM" id="Phobius"/>
    </source>
</evidence>
<reference evidence="3" key="1">
    <citation type="submission" date="2017-03" db="EMBL/GenBank/DDBJ databases">
        <authorList>
            <person name="Rodrigo-Torres L."/>
            <person name="Arahal R.D."/>
            <person name="Lucena T."/>
        </authorList>
    </citation>
    <scope>NUCLEOTIDE SEQUENCE [LARGE SCALE GENOMIC DNA]</scope>
    <source>
        <strain evidence="3">CECT 8411</strain>
    </source>
</reference>
<dbReference type="Proteomes" id="UP000193778">
    <property type="component" value="Unassembled WGS sequence"/>
</dbReference>
<evidence type="ECO:0000313" key="3">
    <source>
        <dbReference type="Proteomes" id="UP000193778"/>
    </source>
</evidence>
<keyword evidence="3" id="KW-1185">Reference proteome</keyword>
<accession>A0A1X6Y908</accession>
<evidence type="ECO:0000313" key="2">
    <source>
        <dbReference type="EMBL" id="SLN13612.1"/>
    </source>
</evidence>